<evidence type="ECO:0000313" key="17">
    <source>
        <dbReference type="Proteomes" id="UP000472266"/>
    </source>
</evidence>
<feature type="chain" id="PRO_5025380595" evidence="14">
    <location>
        <begin position="25"/>
        <end position="806"/>
    </location>
</feature>
<dbReference type="OMA" id="GCPSNWT"/>
<organism evidence="16 17">
    <name type="scientific">Strigops habroptila</name>
    <name type="common">Kakapo</name>
    <dbReference type="NCBI Taxonomy" id="2489341"/>
    <lineage>
        <taxon>Eukaryota</taxon>
        <taxon>Metazoa</taxon>
        <taxon>Chordata</taxon>
        <taxon>Craniata</taxon>
        <taxon>Vertebrata</taxon>
        <taxon>Euteleostomi</taxon>
        <taxon>Archelosauria</taxon>
        <taxon>Archosauria</taxon>
        <taxon>Dinosauria</taxon>
        <taxon>Saurischia</taxon>
        <taxon>Theropoda</taxon>
        <taxon>Coelurosauria</taxon>
        <taxon>Aves</taxon>
        <taxon>Neognathae</taxon>
        <taxon>Neoaves</taxon>
        <taxon>Telluraves</taxon>
        <taxon>Australaves</taxon>
        <taxon>Psittaciformes</taxon>
        <taxon>Psittacidae</taxon>
        <taxon>Strigops</taxon>
    </lineage>
</organism>
<feature type="domain" description="Ig-like" evidence="15">
    <location>
        <begin position="568"/>
        <end position="645"/>
    </location>
</feature>
<protein>
    <submittedName>
        <fullName evidence="16">Intercellular adhesion molecule 5</fullName>
    </submittedName>
</protein>
<dbReference type="Pfam" id="PF03921">
    <property type="entry name" value="ICAM_N"/>
    <property type="match status" value="1"/>
</dbReference>
<dbReference type="GO" id="GO:0005178">
    <property type="term" value="F:integrin binding"/>
    <property type="evidence" value="ECO:0007669"/>
    <property type="project" value="InterPro"/>
</dbReference>
<accession>A0A672V625</accession>
<keyword evidence="11" id="KW-0393">Immunoglobulin domain</keyword>
<dbReference type="CTD" id="7087"/>
<dbReference type="InterPro" id="IPR003987">
    <property type="entry name" value="ICAM_VCAM_N"/>
</dbReference>
<keyword evidence="3 13" id="KW-0812">Transmembrane</keyword>
<keyword evidence="4 14" id="KW-0732">Signal</keyword>
<dbReference type="Pfam" id="PF13927">
    <property type="entry name" value="Ig_3"/>
    <property type="match status" value="1"/>
</dbReference>
<keyword evidence="8 13" id="KW-0472">Membrane</keyword>
<dbReference type="SMART" id="SM00409">
    <property type="entry name" value="IG"/>
    <property type="match status" value="5"/>
</dbReference>
<evidence type="ECO:0000256" key="1">
    <source>
        <dbReference type="ARBA" id="ARBA00004479"/>
    </source>
</evidence>
<feature type="domain" description="Ig-like" evidence="15">
    <location>
        <begin position="486"/>
        <end position="563"/>
    </location>
</feature>
<evidence type="ECO:0000256" key="9">
    <source>
        <dbReference type="ARBA" id="ARBA00023157"/>
    </source>
</evidence>
<gene>
    <name evidence="16" type="primary">ICAM5</name>
</gene>
<dbReference type="AlphaFoldDB" id="A0A672V625"/>
<dbReference type="SMART" id="SM00408">
    <property type="entry name" value="IGc2"/>
    <property type="match status" value="4"/>
</dbReference>
<comment type="subcellular location">
    <subcellularLocation>
        <location evidence="1">Membrane</location>
        <topology evidence="1">Single-pass type I membrane protein</topology>
    </subcellularLocation>
</comment>
<evidence type="ECO:0000256" key="6">
    <source>
        <dbReference type="ARBA" id="ARBA00022889"/>
    </source>
</evidence>
<keyword evidence="9" id="KW-1015">Disulfide bond</keyword>
<dbReference type="PANTHER" id="PTHR13771:SF9">
    <property type="entry name" value="INTERCELLULAR ADHESION MOLECULE 5"/>
    <property type="match status" value="1"/>
</dbReference>
<dbReference type="InterPro" id="IPR013768">
    <property type="entry name" value="ICAM_N"/>
</dbReference>
<dbReference type="FunFam" id="2.60.40.10:FF:000641">
    <property type="entry name" value="Intercellular adhesion molecule 1"/>
    <property type="match status" value="1"/>
</dbReference>
<dbReference type="InterPro" id="IPR003599">
    <property type="entry name" value="Ig_sub"/>
</dbReference>
<evidence type="ECO:0000256" key="2">
    <source>
        <dbReference type="ARBA" id="ARBA00005925"/>
    </source>
</evidence>
<dbReference type="Ensembl" id="ENSSHBT00005027640.1">
    <property type="protein sequence ID" value="ENSSHBP00005023226.1"/>
    <property type="gene ID" value="ENSSHBG00005019477.1"/>
</dbReference>
<dbReference type="GO" id="GO:0005886">
    <property type="term" value="C:plasma membrane"/>
    <property type="evidence" value="ECO:0007669"/>
    <property type="project" value="TreeGrafter"/>
</dbReference>
<evidence type="ECO:0000256" key="14">
    <source>
        <dbReference type="SAM" id="SignalP"/>
    </source>
</evidence>
<keyword evidence="17" id="KW-1185">Reference proteome</keyword>
<keyword evidence="6" id="KW-0130">Cell adhesion</keyword>
<dbReference type="Pfam" id="PF21146">
    <property type="entry name" value="ICAM1_3_5_D2"/>
    <property type="match status" value="1"/>
</dbReference>
<dbReference type="PRINTS" id="PR01472">
    <property type="entry name" value="ICAMVCAM1"/>
</dbReference>
<dbReference type="RefSeq" id="XP_030331348.1">
    <property type="nucleotide sequence ID" value="XM_030475488.2"/>
</dbReference>
<evidence type="ECO:0000256" key="7">
    <source>
        <dbReference type="ARBA" id="ARBA00022989"/>
    </source>
</evidence>
<evidence type="ECO:0000256" key="10">
    <source>
        <dbReference type="ARBA" id="ARBA00023180"/>
    </source>
</evidence>
<dbReference type="Proteomes" id="UP000472266">
    <property type="component" value="Unplaced"/>
</dbReference>
<feature type="transmembrane region" description="Helical" evidence="13">
    <location>
        <begin position="739"/>
        <end position="764"/>
    </location>
</feature>
<dbReference type="InterPro" id="IPR048679">
    <property type="entry name" value="ICAM1_3_5_D2"/>
</dbReference>
<evidence type="ECO:0000256" key="8">
    <source>
        <dbReference type="ARBA" id="ARBA00023136"/>
    </source>
</evidence>
<feature type="domain" description="Ig-like" evidence="15">
    <location>
        <begin position="405"/>
        <end position="481"/>
    </location>
</feature>
<feature type="domain" description="Ig-like" evidence="15">
    <location>
        <begin position="312"/>
        <end position="392"/>
    </location>
</feature>
<name>A0A672V625_STRHB</name>
<dbReference type="InterPro" id="IPR003598">
    <property type="entry name" value="Ig_sub2"/>
</dbReference>
<evidence type="ECO:0000256" key="4">
    <source>
        <dbReference type="ARBA" id="ARBA00022729"/>
    </source>
</evidence>
<evidence type="ECO:0000256" key="3">
    <source>
        <dbReference type="ARBA" id="ARBA00022692"/>
    </source>
</evidence>
<reference evidence="16" key="2">
    <citation type="submission" date="2025-09" db="UniProtKB">
        <authorList>
            <consortium name="Ensembl"/>
        </authorList>
    </citation>
    <scope>IDENTIFICATION</scope>
</reference>
<feature type="signal peptide" evidence="14">
    <location>
        <begin position="1"/>
        <end position="24"/>
    </location>
</feature>
<evidence type="ECO:0000256" key="13">
    <source>
        <dbReference type="SAM" id="Phobius"/>
    </source>
</evidence>
<evidence type="ECO:0000256" key="5">
    <source>
        <dbReference type="ARBA" id="ARBA00022737"/>
    </source>
</evidence>
<dbReference type="InterPro" id="IPR047012">
    <property type="entry name" value="ICAM_VCAM"/>
</dbReference>
<feature type="region of interest" description="Disordered" evidence="12">
    <location>
        <begin position="510"/>
        <end position="535"/>
    </location>
</feature>
<comment type="similarity">
    <text evidence="2">Belongs to the immunoglobulin superfamily. ICAM family.</text>
</comment>
<evidence type="ECO:0000256" key="11">
    <source>
        <dbReference type="ARBA" id="ARBA00023319"/>
    </source>
</evidence>
<keyword evidence="5" id="KW-0677">Repeat</keyword>
<dbReference type="Gene3D" id="2.60.40.10">
    <property type="entry name" value="Immunoglobulins"/>
    <property type="match status" value="8"/>
</dbReference>
<dbReference type="InterPro" id="IPR013783">
    <property type="entry name" value="Ig-like_fold"/>
</dbReference>
<evidence type="ECO:0000313" key="16">
    <source>
        <dbReference type="Ensembl" id="ENSSHBP00005023226.1"/>
    </source>
</evidence>
<dbReference type="SUPFAM" id="SSF48726">
    <property type="entry name" value="Immunoglobulin"/>
    <property type="match status" value="8"/>
</dbReference>
<dbReference type="InParanoid" id="A0A672V625"/>
<dbReference type="InterPro" id="IPR036179">
    <property type="entry name" value="Ig-like_dom_sf"/>
</dbReference>
<dbReference type="GeneID" id="115603557"/>
<proteinExistence type="inferred from homology"/>
<feature type="domain" description="Ig-like" evidence="15">
    <location>
        <begin position="650"/>
        <end position="733"/>
    </location>
</feature>
<evidence type="ECO:0000256" key="12">
    <source>
        <dbReference type="SAM" id="MobiDB-lite"/>
    </source>
</evidence>
<dbReference type="PROSITE" id="PS50835">
    <property type="entry name" value="IG_LIKE"/>
    <property type="match status" value="5"/>
</dbReference>
<dbReference type="InterPro" id="IPR007110">
    <property type="entry name" value="Ig-like_dom"/>
</dbReference>
<keyword evidence="10" id="KW-0325">Glycoprotein</keyword>
<dbReference type="GeneTree" id="ENSGT00940000159005"/>
<dbReference type="PANTHER" id="PTHR13771">
    <property type="entry name" value="INTERCELLULAR ADHESION MOLECULE"/>
    <property type="match status" value="1"/>
</dbReference>
<keyword evidence="7 13" id="KW-1133">Transmembrane helix</keyword>
<evidence type="ECO:0000259" key="15">
    <source>
        <dbReference type="PROSITE" id="PS50835"/>
    </source>
</evidence>
<sequence length="806" mass="84049">MGPPGTAALLLPPLILALAGATRGTFTVGAWPRVAVVPFGGSVAINCSRSACPGGNATLGLDTPLPVALGAGGRRWQSFRLLNVSQWSPGAATCYGRCGDTQVNASAGILVYRLPERVVLEPVPAVAVGESRNLTCHVLEVAPVGNLTVTLRRGAETLRTASFGAVNGSASVAVTHVLSAGPGDHGQDVTCHAELSLRPHGPLFARAAVPVRLSVFALPEPPQLQAPSHLELGTTSTATCQLTGAFPAGDVRFTLILAGQSLNFTTTVAGDTLTSVTTLSPSTVGPQELTCTAAVATATRTTQRQLHVYRFPAPILELSPASAPAGSEVLVRCHVGAAEPPALWLQLRDADSGVLAEGPHSRLELPLVARREDDGRRFGCQASLAVDDTMVTKDVDAQLTVLYMPELAASDCPGNRTWLRGTREALSCHATGNPVPTVVCGRDGVTVSTTVPELVTRSRAGTYLCNATNSLGTQTQLVTVRVEYEPTLTERGCPAHRIWVEGERRELACRADGDPPPSTRCARDGGTAGRSGTHRAVHRADAGRYVCRATNKHGTAVRSVVVTVEYEPSMAEPGCPAQRLWVEGMPAELVCAATGNPRPRVACAKLGDGHPPAAMSANVTRAHAGTYQCQATNSHGSALRNITVAVEYSPATVTLRVLPSATVSRGTSFSVECRAEGLPPPTYGWVLPPAPNLRFGAGNRSVAVAGAAAANRGLYTCTASNRHGWRAGSVLVRVDESRLVLAASLGSVGAVTAVGLAAAGGYYLKSTACKKGEYNVRDAEGSSEAACLHRQRRGRTEVYGIQLTQP</sequence>
<reference evidence="16" key="1">
    <citation type="submission" date="2025-08" db="UniProtKB">
        <authorList>
            <consortium name="Ensembl"/>
        </authorList>
    </citation>
    <scope>IDENTIFICATION</scope>
</reference>
<dbReference type="GO" id="GO:0098609">
    <property type="term" value="P:cell-cell adhesion"/>
    <property type="evidence" value="ECO:0007669"/>
    <property type="project" value="InterPro"/>
</dbReference>